<proteinExistence type="predicted"/>
<sequence length="182" mass="19097">MTKLPRRIALIAALTLSGCGSPVEENPDQALPPVMATPGPSATAESASPDVSPAELTPEAERGEKGARNALISFARAIELRETDQAFGLLSPHAKETWSGGKFASLFEGLQDITVAVPGGQMEGAAGTSYYTSQATVTASDADGRPVRLEGPIVLSRVNDVPGSTAEQRRWSIRSIDLTQTH</sequence>
<evidence type="ECO:0008006" key="4">
    <source>
        <dbReference type="Google" id="ProtNLM"/>
    </source>
</evidence>
<organism evidence="2 3">
    <name type="scientific">Aurantiacibacter rhizosphaerae</name>
    <dbReference type="NCBI Taxonomy" id="2691582"/>
    <lineage>
        <taxon>Bacteria</taxon>
        <taxon>Pseudomonadati</taxon>
        <taxon>Pseudomonadota</taxon>
        <taxon>Alphaproteobacteria</taxon>
        <taxon>Sphingomonadales</taxon>
        <taxon>Erythrobacteraceae</taxon>
        <taxon>Aurantiacibacter</taxon>
    </lineage>
</organism>
<accession>A0A844XGQ4</accession>
<keyword evidence="3" id="KW-1185">Reference proteome</keyword>
<name>A0A844XGQ4_9SPHN</name>
<dbReference type="PROSITE" id="PS51257">
    <property type="entry name" value="PROKAR_LIPOPROTEIN"/>
    <property type="match status" value="1"/>
</dbReference>
<protein>
    <recommendedName>
        <fullName evidence="4">DUF4440 domain-containing protein</fullName>
    </recommendedName>
</protein>
<reference evidence="2 3" key="2">
    <citation type="submission" date="2020-02" db="EMBL/GenBank/DDBJ databases">
        <title>Erythrobacter dongmakensis sp. nov., isolated from a tidal mudflat.</title>
        <authorList>
            <person name="Kim I.S."/>
        </authorList>
    </citation>
    <scope>NUCLEOTIDE SEQUENCE [LARGE SCALE GENOMIC DNA]</scope>
    <source>
        <strain evidence="2 3">GH3-10</strain>
    </source>
</reference>
<dbReference type="AlphaFoldDB" id="A0A844XGQ4"/>
<dbReference type="EMBL" id="WUBR01000003">
    <property type="protein sequence ID" value="MWV29206.1"/>
    <property type="molecule type" value="Genomic_DNA"/>
</dbReference>
<feature type="region of interest" description="Disordered" evidence="1">
    <location>
        <begin position="19"/>
        <end position="65"/>
    </location>
</feature>
<gene>
    <name evidence="2" type="ORF">GRF63_14975</name>
</gene>
<evidence type="ECO:0000313" key="3">
    <source>
        <dbReference type="Proteomes" id="UP000461409"/>
    </source>
</evidence>
<comment type="caution">
    <text evidence="2">The sequence shown here is derived from an EMBL/GenBank/DDBJ whole genome shotgun (WGS) entry which is preliminary data.</text>
</comment>
<reference evidence="2 3" key="1">
    <citation type="submission" date="2019-12" db="EMBL/GenBank/DDBJ databases">
        <authorList>
            <person name="Lee S.D."/>
        </authorList>
    </citation>
    <scope>NUCLEOTIDE SEQUENCE [LARGE SCALE GENOMIC DNA]</scope>
    <source>
        <strain evidence="2 3">GH3-10</strain>
    </source>
</reference>
<evidence type="ECO:0000313" key="2">
    <source>
        <dbReference type="EMBL" id="MWV29206.1"/>
    </source>
</evidence>
<evidence type="ECO:0000256" key="1">
    <source>
        <dbReference type="SAM" id="MobiDB-lite"/>
    </source>
</evidence>
<dbReference type="Proteomes" id="UP000461409">
    <property type="component" value="Unassembled WGS sequence"/>
</dbReference>
<dbReference type="RefSeq" id="WP_160486813.1">
    <property type="nucleotide sequence ID" value="NZ_WUBR01000003.1"/>
</dbReference>